<dbReference type="GO" id="GO:0005829">
    <property type="term" value="C:cytosol"/>
    <property type="evidence" value="ECO:0007669"/>
    <property type="project" value="UniProtKB-ARBA"/>
</dbReference>
<keyword evidence="3" id="KW-0132">Cell division</keyword>
<evidence type="ECO:0000313" key="7">
    <source>
        <dbReference type="EMBL" id="OTF70442.1"/>
    </source>
</evidence>
<dbReference type="AlphaFoldDB" id="A0A1Y3APQ9"/>
<evidence type="ECO:0000256" key="2">
    <source>
        <dbReference type="ARBA" id="ARBA00022553"/>
    </source>
</evidence>
<organism evidence="7 8">
    <name type="scientific">Euroglyphus maynei</name>
    <name type="common">Mayne's house dust mite</name>
    <dbReference type="NCBI Taxonomy" id="6958"/>
    <lineage>
        <taxon>Eukaryota</taxon>
        <taxon>Metazoa</taxon>
        <taxon>Ecdysozoa</taxon>
        <taxon>Arthropoda</taxon>
        <taxon>Chelicerata</taxon>
        <taxon>Arachnida</taxon>
        <taxon>Acari</taxon>
        <taxon>Acariformes</taxon>
        <taxon>Sarcoptiformes</taxon>
        <taxon>Astigmata</taxon>
        <taxon>Psoroptidia</taxon>
        <taxon>Analgoidea</taxon>
        <taxon>Pyroglyphidae</taxon>
        <taxon>Pyroglyphinae</taxon>
        <taxon>Euroglyphus</taxon>
    </lineage>
</organism>
<proteinExistence type="inferred from homology"/>
<keyword evidence="4" id="KW-0131">Cell cycle</keyword>
<evidence type="ECO:0000259" key="6">
    <source>
        <dbReference type="Pfam" id="PF00134"/>
    </source>
</evidence>
<evidence type="ECO:0000256" key="5">
    <source>
        <dbReference type="SAM" id="MobiDB-lite"/>
    </source>
</evidence>
<dbReference type="InterPro" id="IPR036915">
    <property type="entry name" value="Cyclin-like_sf"/>
</dbReference>
<evidence type="ECO:0000256" key="3">
    <source>
        <dbReference type="ARBA" id="ARBA00022618"/>
    </source>
</evidence>
<dbReference type="EMBL" id="MUJZ01065747">
    <property type="protein sequence ID" value="OTF70442.1"/>
    <property type="molecule type" value="Genomic_DNA"/>
</dbReference>
<comment type="similarity">
    <text evidence="1">Belongs to the cyclin family.</text>
</comment>
<feature type="region of interest" description="Disordered" evidence="5">
    <location>
        <begin position="112"/>
        <end position="141"/>
    </location>
</feature>
<dbReference type="OrthoDB" id="5353095at2759"/>
<dbReference type="InterPro" id="IPR012388">
    <property type="entry name" value="CABLES1/2"/>
</dbReference>
<dbReference type="PANTHER" id="PTHR22896:SF0">
    <property type="entry name" value="CYCLIN N-TERMINAL DOMAIN-CONTAINING PROTEIN"/>
    <property type="match status" value="1"/>
</dbReference>
<accession>A0A1Y3APQ9</accession>
<reference evidence="7 8" key="1">
    <citation type="submission" date="2017-03" db="EMBL/GenBank/DDBJ databases">
        <title>Genome Survey of Euroglyphus maynei.</title>
        <authorList>
            <person name="Arlian L.G."/>
            <person name="Morgan M.S."/>
            <person name="Rider S.D."/>
        </authorList>
    </citation>
    <scope>NUCLEOTIDE SEQUENCE [LARGE SCALE GENOMIC DNA]</scope>
    <source>
        <strain evidence="7">Arlian Lab</strain>
        <tissue evidence="7">Whole body</tissue>
    </source>
</reference>
<dbReference type="CDD" id="cd20556">
    <property type="entry name" value="CYCLIN_CABLES"/>
    <property type="match status" value="1"/>
</dbReference>
<evidence type="ECO:0000313" key="8">
    <source>
        <dbReference type="Proteomes" id="UP000194236"/>
    </source>
</evidence>
<name>A0A1Y3APQ9_EURMA</name>
<evidence type="ECO:0000256" key="1">
    <source>
        <dbReference type="ARBA" id="ARBA00008742"/>
    </source>
</evidence>
<sequence>MAAAIKRQQSRRRLAAITFLSNISLDGSHRDTNLGMKFTGNLNRIRTTSFGSHKSISSTSNRLCNRPYHDASCCVNKKNQHDLSTGRNYVFITTKTRQPVSVFSSIPVNHKRNHHYHSSRTDSMSTTKEHHNYNTSSKRSAKYISGSRQLSTITDGEPYNLLTGLIDEQLGLDTIEEEISFSPLLRTNNKRSKPNNMSEAIAYNNSIVMNRCLSSSTSSSLRNNHLSDSFVTTNVMTSPMILGTSPINNNNNNYINNDNDQGSSLPNTPEFPLKFDYSTVNWPYFATASPQCLKELVYHPNLLDDPELIAGKHSTLLAFPSFVTSIIDYVKPQDLKKELNDKFRERFPHIQLTLSKLRSIKKEMCKIARNECGLDFLTIAQAYVYFEKLILKLLITKQNRKLCAGACLVLSAKLNDVKGADLKLLIEKIESGFRLNRKELLNTEFGVLVALEFSLLLPTWQIQPHYQRLMYES</sequence>
<feature type="domain" description="Cyclin N-terminal" evidence="6">
    <location>
        <begin position="353"/>
        <end position="455"/>
    </location>
</feature>
<keyword evidence="8" id="KW-1185">Reference proteome</keyword>
<protein>
    <recommendedName>
        <fullName evidence="6">Cyclin N-terminal domain-containing protein</fullName>
    </recommendedName>
</protein>
<keyword evidence="2" id="KW-0597">Phosphoprotein</keyword>
<evidence type="ECO:0000256" key="4">
    <source>
        <dbReference type="ARBA" id="ARBA00023306"/>
    </source>
</evidence>
<dbReference type="PANTHER" id="PTHR22896">
    <property type="entry name" value="CDK5 AND ABL1 ENZYME SUBSTRATE 1"/>
    <property type="match status" value="1"/>
</dbReference>
<dbReference type="Pfam" id="PF00134">
    <property type="entry name" value="Cyclin_N"/>
    <property type="match status" value="1"/>
</dbReference>
<dbReference type="FunFam" id="1.10.472.10:FF:000020">
    <property type="entry name" value="CDK5 and ABL1 enzyme substrate 1"/>
    <property type="match status" value="1"/>
</dbReference>
<dbReference type="GO" id="GO:0051301">
    <property type="term" value="P:cell division"/>
    <property type="evidence" value="ECO:0007669"/>
    <property type="project" value="UniProtKB-KW"/>
</dbReference>
<dbReference type="SUPFAM" id="SSF47954">
    <property type="entry name" value="Cyclin-like"/>
    <property type="match status" value="1"/>
</dbReference>
<dbReference type="Gene3D" id="1.10.472.10">
    <property type="entry name" value="Cyclin-like"/>
    <property type="match status" value="1"/>
</dbReference>
<dbReference type="GO" id="GO:0051726">
    <property type="term" value="P:regulation of cell cycle"/>
    <property type="evidence" value="ECO:0007669"/>
    <property type="project" value="InterPro"/>
</dbReference>
<dbReference type="InterPro" id="IPR006671">
    <property type="entry name" value="Cyclin_N"/>
</dbReference>
<gene>
    <name evidence="7" type="ORF">BLA29_000337</name>
</gene>
<dbReference type="PIRSF" id="PIRSF025798">
    <property type="entry name" value="Cables"/>
    <property type="match status" value="1"/>
</dbReference>
<dbReference type="Proteomes" id="UP000194236">
    <property type="component" value="Unassembled WGS sequence"/>
</dbReference>
<comment type="caution">
    <text evidence="7">The sequence shown here is derived from an EMBL/GenBank/DDBJ whole genome shotgun (WGS) entry which is preliminary data.</text>
</comment>